<keyword evidence="1" id="KW-0812">Transmembrane</keyword>
<comment type="caution">
    <text evidence="2">The sequence shown here is derived from an EMBL/GenBank/DDBJ whole genome shotgun (WGS) entry which is preliminary data.</text>
</comment>
<name>A0A4U8V2A6_STECR</name>
<organism evidence="2">
    <name type="scientific">Steinernema carpocapsae</name>
    <name type="common">Entomopathogenic nematode</name>
    <dbReference type="NCBI Taxonomy" id="34508"/>
    <lineage>
        <taxon>Eukaryota</taxon>
        <taxon>Metazoa</taxon>
        <taxon>Ecdysozoa</taxon>
        <taxon>Nematoda</taxon>
        <taxon>Chromadorea</taxon>
        <taxon>Rhabditida</taxon>
        <taxon>Tylenchina</taxon>
        <taxon>Panagrolaimomorpha</taxon>
        <taxon>Strongyloidoidea</taxon>
        <taxon>Steinernematidae</taxon>
        <taxon>Steinernema</taxon>
    </lineage>
</organism>
<dbReference type="AlphaFoldDB" id="A0A4U8V2A6"/>
<proteinExistence type="predicted"/>
<protein>
    <submittedName>
        <fullName evidence="2">Uncharacterized protein</fullName>
    </submittedName>
</protein>
<evidence type="ECO:0000313" key="2">
    <source>
        <dbReference type="EMBL" id="TMS39992.1"/>
    </source>
</evidence>
<gene>
    <name evidence="2" type="ORF">L596_006435</name>
</gene>
<keyword evidence="1" id="KW-0472">Membrane</keyword>
<accession>A0A4U8V2A6</accession>
<reference evidence="2" key="3">
    <citation type="journal article" date="2019" name="G3 (Bethesda)">
        <title>Hybrid Assembly of the Genome of the Entomopathogenic Nematode Steinernema carpocapsae Identifies the X-Chromosome.</title>
        <authorList>
            <person name="Serra L."/>
            <person name="Macchietto M."/>
            <person name="Macias-Munoz A."/>
            <person name="McGill C.J."/>
            <person name="Rodriguez I.M."/>
            <person name="Rodriguez B."/>
            <person name="Murad R."/>
            <person name="Mortazavi A."/>
        </authorList>
    </citation>
    <scope>NUCLEOTIDE SEQUENCE [LARGE SCALE GENOMIC DNA]</scope>
    <source>
        <strain evidence="2">ALL</strain>
    </source>
</reference>
<dbReference type="EMBL" id="AZBU02000001">
    <property type="protein sequence ID" value="TMS39992.1"/>
    <property type="molecule type" value="Genomic_DNA"/>
</dbReference>
<evidence type="ECO:0000256" key="1">
    <source>
        <dbReference type="SAM" id="Phobius"/>
    </source>
</evidence>
<reference evidence="2" key="2">
    <citation type="journal article" date="2015" name="Genome Biol.">
        <title>Comparative genomics of Steinernema reveals deeply conserved gene regulatory networks.</title>
        <authorList>
            <person name="Dillman A.R."/>
            <person name="Macchietto M."/>
            <person name="Porter C.F."/>
            <person name="Rogers A."/>
            <person name="Williams B."/>
            <person name="Antoshechkin I."/>
            <person name="Lee M.M."/>
            <person name="Goodwin Z."/>
            <person name="Lu X."/>
            <person name="Lewis E.E."/>
            <person name="Goodrich-Blair H."/>
            <person name="Stock S.P."/>
            <person name="Adams B.J."/>
            <person name="Sternberg P.W."/>
            <person name="Mortazavi A."/>
        </authorList>
    </citation>
    <scope>NUCLEOTIDE SEQUENCE [LARGE SCALE GENOMIC DNA]</scope>
    <source>
        <strain evidence="2">ALL</strain>
    </source>
</reference>
<feature type="transmembrane region" description="Helical" evidence="1">
    <location>
        <begin position="42"/>
        <end position="63"/>
    </location>
</feature>
<keyword evidence="1" id="KW-1133">Transmembrane helix</keyword>
<sequence>MSASNFSIPGFQTTHKNPYSATVTHAIAKKCNSTRRNNDDTIFYQNIVVFTICQLSIVGVFVVHHRRHSQSKTILSVGRRGSDRASWRLTQIH</sequence>
<reference evidence="2" key="1">
    <citation type="submission" date="2013-11" db="EMBL/GenBank/DDBJ databases">
        <authorList>
            <person name="Sternberg P."/>
            <person name="Dillman A."/>
            <person name="Macchietto M."/>
        </authorList>
    </citation>
    <scope>NUCLEOTIDE SEQUENCE</scope>
    <source>
        <strain evidence="2">ALL</strain>
    </source>
</reference>